<dbReference type="SUPFAM" id="SSF52540">
    <property type="entry name" value="P-loop containing nucleoside triphosphate hydrolases"/>
    <property type="match status" value="1"/>
</dbReference>
<dbReference type="SMART" id="SM00174">
    <property type="entry name" value="RHO"/>
    <property type="match status" value="1"/>
</dbReference>
<comment type="similarity">
    <text evidence="1">Belongs to the small GTPase superfamily. Rab family.</text>
</comment>
<dbReference type="InterPro" id="IPR005225">
    <property type="entry name" value="Small_GTP-bd"/>
</dbReference>
<dbReference type="Pfam" id="PF00071">
    <property type="entry name" value="Ras"/>
    <property type="match status" value="1"/>
</dbReference>
<keyword evidence="2" id="KW-0547">Nucleotide-binding</keyword>
<evidence type="ECO:0000256" key="2">
    <source>
        <dbReference type="ARBA" id="ARBA00022741"/>
    </source>
</evidence>
<evidence type="ECO:0000256" key="1">
    <source>
        <dbReference type="ARBA" id="ARBA00006270"/>
    </source>
</evidence>
<dbReference type="Proteomes" id="UP000007879">
    <property type="component" value="Unassembled WGS sequence"/>
</dbReference>
<dbReference type="AlphaFoldDB" id="A0A1X7UVL9"/>
<proteinExistence type="inferred from homology"/>
<name>A0A1X7UVL9_AMPQE</name>
<dbReference type="SMART" id="SM00173">
    <property type="entry name" value="RAS"/>
    <property type="match status" value="1"/>
</dbReference>
<dbReference type="STRING" id="400682.A0A1X7UVL9"/>
<dbReference type="KEGG" id="aqu:105312773"/>
<organism evidence="3">
    <name type="scientific">Amphimedon queenslandica</name>
    <name type="common">Sponge</name>
    <dbReference type="NCBI Taxonomy" id="400682"/>
    <lineage>
        <taxon>Eukaryota</taxon>
        <taxon>Metazoa</taxon>
        <taxon>Porifera</taxon>
        <taxon>Demospongiae</taxon>
        <taxon>Heteroscleromorpha</taxon>
        <taxon>Haplosclerida</taxon>
        <taxon>Niphatidae</taxon>
        <taxon>Amphimedon</taxon>
    </lineage>
</organism>
<keyword evidence="4" id="KW-1185">Reference proteome</keyword>
<dbReference type="FunFam" id="3.40.50.300:FF:001447">
    <property type="entry name" value="Ras-related protein Rab-1B"/>
    <property type="match status" value="1"/>
</dbReference>
<sequence length="212" mass="23911">MASIVIGAGKQLQIIFIGDSGVGKTSIFKLFENHEVFQSPVVTINPQTIERNIVIGPPHETVKLSIYDTAGQERFRSFTRQYCRKADIAFLVFSITDADSFHHIREIWMKEMAGNSGEGDTEMILIGNKSDLMDERMNPLSTSKQLAEQYQMRFIEMSAIKNDDFQKLYGVLKEAVTDVIKKGGGGMKEDIVIINDDKPAPRDGRWCKSCRK</sequence>
<dbReference type="PROSITE" id="PS51421">
    <property type="entry name" value="RAS"/>
    <property type="match status" value="1"/>
</dbReference>
<reference evidence="3" key="2">
    <citation type="submission" date="2017-05" db="UniProtKB">
        <authorList>
            <consortium name="EnsemblMetazoa"/>
        </authorList>
    </citation>
    <scope>IDENTIFICATION</scope>
</reference>
<evidence type="ECO:0000313" key="3">
    <source>
        <dbReference type="EnsemblMetazoa" id="Aqu2.1.31818_001"/>
    </source>
</evidence>
<dbReference type="PANTHER" id="PTHR47978">
    <property type="match status" value="1"/>
</dbReference>
<reference evidence="4" key="1">
    <citation type="journal article" date="2010" name="Nature">
        <title>The Amphimedon queenslandica genome and the evolution of animal complexity.</title>
        <authorList>
            <person name="Srivastava M."/>
            <person name="Simakov O."/>
            <person name="Chapman J."/>
            <person name="Fahey B."/>
            <person name="Gauthier M.E."/>
            <person name="Mitros T."/>
            <person name="Richards G.S."/>
            <person name="Conaco C."/>
            <person name="Dacre M."/>
            <person name="Hellsten U."/>
            <person name="Larroux C."/>
            <person name="Putnam N.H."/>
            <person name="Stanke M."/>
            <person name="Adamska M."/>
            <person name="Darling A."/>
            <person name="Degnan S.M."/>
            <person name="Oakley T.H."/>
            <person name="Plachetzki D.C."/>
            <person name="Zhai Y."/>
            <person name="Adamski M."/>
            <person name="Calcino A."/>
            <person name="Cummins S.F."/>
            <person name="Goodstein D.M."/>
            <person name="Harris C."/>
            <person name="Jackson D.J."/>
            <person name="Leys S.P."/>
            <person name="Shu S."/>
            <person name="Woodcroft B.J."/>
            <person name="Vervoort M."/>
            <person name="Kosik K.S."/>
            <person name="Manning G."/>
            <person name="Degnan B.M."/>
            <person name="Rokhsar D.S."/>
        </authorList>
    </citation>
    <scope>NUCLEOTIDE SEQUENCE [LARGE SCALE GENOMIC DNA]</scope>
</reference>
<gene>
    <name evidence="3" type="primary">105312773</name>
</gene>
<dbReference type="PROSITE" id="PS51419">
    <property type="entry name" value="RAB"/>
    <property type="match status" value="1"/>
</dbReference>
<dbReference type="Gene3D" id="3.40.50.300">
    <property type="entry name" value="P-loop containing nucleotide triphosphate hydrolases"/>
    <property type="match status" value="1"/>
</dbReference>
<dbReference type="PRINTS" id="PR00449">
    <property type="entry name" value="RASTRNSFRMNG"/>
</dbReference>
<protein>
    <submittedName>
        <fullName evidence="3">Uncharacterized protein</fullName>
    </submittedName>
</protein>
<dbReference type="InterPro" id="IPR027417">
    <property type="entry name" value="P-loop_NTPase"/>
</dbReference>
<dbReference type="CDD" id="cd00154">
    <property type="entry name" value="Rab"/>
    <property type="match status" value="1"/>
</dbReference>
<evidence type="ECO:0000313" key="4">
    <source>
        <dbReference type="Proteomes" id="UP000007879"/>
    </source>
</evidence>
<dbReference type="SMART" id="SM00175">
    <property type="entry name" value="RAB"/>
    <property type="match status" value="1"/>
</dbReference>
<dbReference type="InParanoid" id="A0A1X7UVL9"/>
<dbReference type="OrthoDB" id="9989112at2759"/>
<dbReference type="EnsemblMetazoa" id="Aqu2.1.31818_001">
    <property type="protein sequence ID" value="Aqu2.1.31818_001"/>
    <property type="gene ID" value="Aqu2.1.31818"/>
</dbReference>
<dbReference type="EnsemblMetazoa" id="XM_011405676.2">
    <property type="protein sequence ID" value="XP_011403978.1"/>
    <property type="gene ID" value="LOC105312773"/>
</dbReference>
<dbReference type="GO" id="GO:0005525">
    <property type="term" value="F:GTP binding"/>
    <property type="evidence" value="ECO:0007669"/>
    <property type="project" value="InterPro"/>
</dbReference>
<dbReference type="InterPro" id="IPR001806">
    <property type="entry name" value="Small_GTPase"/>
</dbReference>
<dbReference type="GO" id="GO:0003924">
    <property type="term" value="F:GTPase activity"/>
    <property type="evidence" value="ECO:0007669"/>
    <property type="project" value="InterPro"/>
</dbReference>
<dbReference type="eggNOG" id="KOG0087">
    <property type="taxonomic scope" value="Eukaryota"/>
</dbReference>
<accession>A0A1X7UVL9</accession>
<dbReference type="NCBIfam" id="TIGR00231">
    <property type="entry name" value="small_GTP"/>
    <property type="match status" value="1"/>
</dbReference>